<evidence type="ECO:0000313" key="4">
    <source>
        <dbReference type="Proteomes" id="UP000051574"/>
    </source>
</evidence>
<evidence type="ECO:0000313" key="3">
    <source>
        <dbReference type="EMBL" id="KRT86144.1"/>
    </source>
</evidence>
<gene>
    <name evidence="3" type="ORF">AMK59_713</name>
</gene>
<feature type="compositionally biased region" description="Acidic residues" evidence="1">
    <location>
        <begin position="820"/>
        <end position="830"/>
    </location>
</feature>
<dbReference type="AlphaFoldDB" id="A0A0T6BFN8"/>
<feature type="non-terminal residue" evidence="3">
    <location>
        <position position="1"/>
    </location>
</feature>
<keyword evidence="2" id="KW-1133">Transmembrane helix</keyword>
<proteinExistence type="predicted"/>
<feature type="compositionally biased region" description="Polar residues" evidence="1">
    <location>
        <begin position="902"/>
        <end position="912"/>
    </location>
</feature>
<feature type="compositionally biased region" description="Polar residues" evidence="1">
    <location>
        <begin position="831"/>
        <end position="864"/>
    </location>
</feature>
<name>A0A0T6BFN8_9SCAR</name>
<feature type="region of interest" description="Disordered" evidence="1">
    <location>
        <begin position="731"/>
        <end position="756"/>
    </location>
</feature>
<sequence>KYSVESVGNNAIMVLMNTLIGGLALFILVWIPSGTSELQKRRSQSLETTITSVKTVPELQNATGTLQQLPTIASKPKTDDTNDNNNVEQKRNRGSTKYVDYAYSTTEPTKETSTIAKQNSQQTKSARLTTVRNDRSLSLNTDKYNSPEFHSENKIYSGTQTADNRYGIINKDKFTTEKSWEHMNFADPDLTTPRNEIFDNKFRKLQEEITRSLNNVLTTESIPDEKYKETREDLPKSILMDLTTPKDELFDSRHKEMQEDLSKSLKNVDRFFNEEKIRENQDSTEQPQLNDSKLDYMRYRRIEVNESKIKNTVRKDYNAESGTNMKHSSNYNNTQIIDAPGIVANTIPTQKDKGNIKKIDLDQGESVHEKITIEKPEKDPSMLLNNKIENELINPLTTEGPEEKPFEHKSIYLSKRGSTIRNKEETIERSALTESGIPLELYSSKSPGSDLSHASFSFKNTDSDTFISKSVKKDKVLKKELEISQADLDNKIPKFLPLTTQNTQIEISTHKSFKLEKQTEKNTDETLYEINTSSTTVDGSTATETNTGVITESFSTSETISVYDTSEITTASDFFEASGTTTFRTTINEDLIVSTEPAVGNINISESSTVEQNEEITTERTTSNDSTGYTSKNTEKDDIATSETTTESHIWKTDPMVNILGSNSSRNEIITTSEHLNINSTATESTETVETLIKDTTEKFGFGRVTVDESNYTDTTTKNNENVSNIVNEITKPPTPTVTETSNEISSTKSVSTQWETATESIIHNEEVHMKENATKQQAENDQAKQNEINGDKLVSDECDNAEESDDYGETNCKTSNIEESSDPEADLEDNSGQNQPPHGSDSKLSTPAPLPSTQPHQTTTQEPRMTISRIALPSIITIIPAAVTPIAPDVRQIDVTESDVETTAKTDSIVSSEEDDNEDGGNGGKIAAIVISTIGGICLLLLVTLLNIMKKRQKRFNYGQQCRPVSLDAYSMDNVSIHNSTRRKGVLMTSKRSYGNPAFEDPV</sequence>
<feature type="transmembrane region" description="Helical" evidence="2">
    <location>
        <begin position="12"/>
        <end position="31"/>
    </location>
</feature>
<evidence type="ECO:0000256" key="1">
    <source>
        <dbReference type="SAM" id="MobiDB-lite"/>
    </source>
</evidence>
<protein>
    <submittedName>
        <fullName evidence="3">Uncharacterized protein</fullName>
    </submittedName>
</protein>
<feature type="compositionally biased region" description="Polar residues" evidence="1">
    <location>
        <begin position="61"/>
        <end position="71"/>
    </location>
</feature>
<feature type="region of interest" description="Disordered" evidence="1">
    <location>
        <begin position="773"/>
        <end position="866"/>
    </location>
</feature>
<feature type="region of interest" description="Disordered" evidence="1">
    <location>
        <begin position="61"/>
        <end position="93"/>
    </location>
</feature>
<reference evidence="3 4" key="1">
    <citation type="submission" date="2015-09" db="EMBL/GenBank/DDBJ databases">
        <title>Draft genome of the scarab beetle Oryctes borbonicus.</title>
        <authorList>
            <person name="Meyer J.M."/>
            <person name="Markov G.V."/>
            <person name="Baskaran P."/>
            <person name="Herrmann M."/>
            <person name="Sommer R.J."/>
            <person name="Roedelsperger C."/>
        </authorList>
    </citation>
    <scope>NUCLEOTIDE SEQUENCE [LARGE SCALE GENOMIC DNA]</scope>
    <source>
        <strain evidence="3">OB123</strain>
        <tissue evidence="3">Whole animal</tissue>
    </source>
</reference>
<feature type="compositionally biased region" description="Polar residues" evidence="1">
    <location>
        <begin position="619"/>
        <end position="632"/>
    </location>
</feature>
<keyword evidence="2" id="KW-0812">Transmembrane</keyword>
<evidence type="ECO:0000256" key="2">
    <source>
        <dbReference type="SAM" id="Phobius"/>
    </source>
</evidence>
<feature type="compositionally biased region" description="Polar residues" evidence="1">
    <location>
        <begin position="737"/>
        <end position="756"/>
    </location>
</feature>
<feature type="region of interest" description="Disordered" evidence="1">
    <location>
        <begin position="607"/>
        <end position="647"/>
    </location>
</feature>
<dbReference type="Proteomes" id="UP000051574">
    <property type="component" value="Unassembled WGS sequence"/>
</dbReference>
<comment type="caution">
    <text evidence="3">The sequence shown here is derived from an EMBL/GenBank/DDBJ whole genome shotgun (WGS) entry which is preliminary data.</text>
</comment>
<dbReference type="EMBL" id="LJIG01000796">
    <property type="protein sequence ID" value="KRT86144.1"/>
    <property type="molecule type" value="Genomic_DNA"/>
</dbReference>
<keyword evidence="4" id="KW-1185">Reference proteome</keyword>
<accession>A0A0T6BFN8</accession>
<feature type="region of interest" description="Disordered" evidence="1">
    <location>
        <begin position="899"/>
        <end position="923"/>
    </location>
</feature>
<keyword evidence="2" id="KW-0472">Membrane</keyword>
<dbReference type="OrthoDB" id="5794147at2759"/>
<feature type="non-terminal residue" evidence="3">
    <location>
        <position position="1004"/>
    </location>
</feature>
<feature type="compositionally biased region" description="Acidic residues" evidence="1">
    <location>
        <begin position="797"/>
        <end position="809"/>
    </location>
</feature>
<feature type="transmembrane region" description="Helical" evidence="2">
    <location>
        <begin position="927"/>
        <end position="949"/>
    </location>
</feature>
<feature type="compositionally biased region" description="Basic and acidic residues" evidence="1">
    <location>
        <begin position="782"/>
        <end position="796"/>
    </location>
</feature>
<organism evidence="3 4">
    <name type="scientific">Oryctes borbonicus</name>
    <dbReference type="NCBI Taxonomy" id="1629725"/>
    <lineage>
        <taxon>Eukaryota</taxon>
        <taxon>Metazoa</taxon>
        <taxon>Ecdysozoa</taxon>
        <taxon>Arthropoda</taxon>
        <taxon>Hexapoda</taxon>
        <taxon>Insecta</taxon>
        <taxon>Pterygota</taxon>
        <taxon>Neoptera</taxon>
        <taxon>Endopterygota</taxon>
        <taxon>Coleoptera</taxon>
        <taxon>Polyphaga</taxon>
        <taxon>Scarabaeiformia</taxon>
        <taxon>Scarabaeidae</taxon>
        <taxon>Dynastinae</taxon>
        <taxon>Oryctes</taxon>
    </lineage>
</organism>